<evidence type="ECO:0000256" key="5">
    <source>
        <dbReference type="ARBA" id="ARBA00022500"/>
    </source>
</evidence>
<evidence type="ECO:0000256" key="9">
    <source>
        <dbReference type="ARBA" id="ARBA00023136"/>
    </source>
</evidence>
<comment type="similarity">
    <text evidence="3 10">Belongs to the FliL family.</text>
</comment>
<evidence type="ECO:0000313" key="12">
    <source>
        <dbReference type="EMBL" id="QTE29880.1"/>
    </source>
</evidence>
<dbReference type="GO" id="GO:0009425">
    <property type="term" value="C:bacterial-type flagellum basal body"/>
    <property type="evidence" value="ECO:0007669"/>
    <property type="project" value="InterPro"/>
</dbReference>
<feature type="region of interest" description="Disordered" evidence="11">
    <location>
        <begin position="1"/>
        <end position="35"/>
    </location>
</feature>
<evidence type="ECO:0000256" key="8">
    <source>
        <dbReference type="ARBA" id="ARBA00022989"/>
    </source>
</evidence>
<dbReference type="InterPro" id="IPR005503">
    <property type="entry name" value="FliL"/>
</dbReference>
<dbReference type="AlphaFoldDB" id="A0A8A4ZD24"/>
<evidence type="ECO:0000256" key="7">
    <source>
        <dbReference type="ARBA" id="ARBA00022779"/>
    </source>
</evidence>
<keyword evidence="12" id="KW-0966">Cell projection</keyword>
<organism evidence="12 13">
    <name type="scientific">Pengzhenrongella sicca</name>
    <dbReference type="NCBI Taxonomy" id="2819238"/>
    <lineage>
        <taxon>Bacteria</taxon>
        <taxon>Bacillati</taxon>
        <taxon>Actinomycetota</taxon>
        <taxon>Actinomycetes</taxon>
        <taxon>Micrococcales</taxon>
        <taxon>Pengzhenrongella</taxon>
    </lineage>
</organism>
<evidence type="ECO:0000256" key="6">
    <source>
        <dbReference type="ARBA" id="ARBA00022692"/>
    </source>
</evidence>
<comment type="function">
    <text evidence="1 10">Controls the rotational direction of flagella during chemotaxis.</text>
</comment>
<evidence type="ECO:0000256" key="11">
    <source>
        <dbReference type="SAM" id="MobiDB-lite"/>
    </source>
</evidence>
<evidence type="ECO:0000256" key="2">
    <source>
        <dbReference type="ARBA" id="ARBA00004162"/>
    </source>
</evidence>
<dbReference type="KEGG" id="psic:J4E96_02270"/>
<keyword evidence="13" id="KW-1185">Reference proteome</keyword>
<accession>A0A8A4ZD24</accession>
<dbReference type="PANTHER" id="PTHR35091:SF2">
    <property type="entry name" value="FLAGELLAR PROTEIN FLIL"/>
    <property type="match status" value="1"/>
</dbReference>
<evidence type="ECO:0000256" key="1">
    <source>
        <dbReference type="ARBA" id="ARBA00002254"/>
    </source>
</evidence>
<evidence type="ECO:0000256" key="3">
    <source>
        <dbReference type="ARBA" id="ARBA00008281"/>
    </source>
</evidence>
<dbReference type="GO" id="GO:0071978">
    <property type="term" value="P:bacterial-type flagellum-dependent swarming motility"/>
    <property type="evidence" value="ECO:0007669"/>
    <property type="project" value="TreeGrafter"/>
</dbReference>
<protein>
    <recommendedName>
        <fullName evidence="10">Flagellar protein FliL</fullName>
    </recommendedName>
</protein>
<dbReference type="Pfam" id="PF03748">
    <property type="entry name" value="FliL"/>
    <property type="match status" value="1"/>
</dbReference>
<sequence>MSIEQRVVSSAGRSVGGIRAGRGKPEPEPVAEAPKKRFGKPSKKVLIIAVAVLLVVAGAVYFFLLKPGGSDTPAAEPAPVAGEVLTVDAVSVNLVDGHYLRLGLGLQLTEGEHEGVDPAKALDLAIALFSGHTVAEVTDPATREALKAELVAELSEAYEGEVMDVYLTDFVTQ</sequence>
<keyword evidence="12" id="KW-0282">Flagellum</keyword>
<keyword evidence="9 10" id="KW-0472">Membrane</keyword>
<proteinExistence type="inferred from homology"/>
<dbReference type="RefSeq" id="WP_227424190.1">
    <property type="nucleotide sequence ID" value="NZ_CP071868.1"/>
</dbReference>
<dbReference type="GO" id="GO:0005886">
    <property type="term" value="C:plasma membrane"/>
    <property type="evidence" value="ECO:0007669"/>
    <property type="project" value="UniProtKB-SubCell"/>
</dbReference>
<evidence type="ECO:0000256" key="10">
    <source>
        <dbReference type="RuleBase" id="RU364125"/>
    </source>
</evidence>
<dbReference type="Proteomes" id="UP000663937">
    <property type="component" value="Chromosome"/>
</dbReference>
<dbReference type="EMBL" id="CP071868">
    <property type="protein sequence ID" value="QTE29880.1"/>
    <property type="molecule type" value="Genomic_DNA"/>
</dbReference>
<keyword evidence="8 10" id="KW-1133">Transmembrane helix</keyword>
<dbReference type="GO" id="GO:0006935">
    <property type="term" value="P:chemotaxis"/>
    <property type="evidence" value="ECO:0007669"/>
    <property type="project" value="UniProtKB-KW"/>
</dbReference>
<keyword evidence="5 10" id="KW-0145">Chemotaxis</keyword>
<feature type="transmembrane region" description="Helical" evidence="10">
    <location>
        <begin position="45"/>
        <end position="64"/>
    </location>
</feature>
<keyword evidence="4 10" id="KW-1003">Cell membrane</keyword>
<keyword evidence="12" id="KW-0969">Cilium</keyword>
<reference evidence="12" key="1">
    <citation type="submission" date="2021-03" db="EMBL/GenBank/DDBJ databases">
        <title>Pengzhenrongella sicca gen. nov., sp. nov., a new member of suborder Micrococcineae isolated from High-Arctic tundra soil.</title>
        <authorList>
            <person name="Peng F."/>
        </authorList>
    </citation>
    <scope>NUCLEOTIDE SEQUENCE</scope>
    <source>
        <strain evidence="12">LRZ-2</strain>
    </source>
</reference>
<name>A0A8A4ZD24_9MICO</name>
<evidence type="ECO:0000256" key="4">
    <source>
        <dbReference type="ARBA" id="ARBA00022475"/>
    </source>
</evidence>
<gene>
    <name evidence="12" type="ORF">J4E96_02270</name>
</gene>
<dbReference type="PANTHER" id="PTHR35091">
    <property type="entry name" value="FLAGELLAR PROTEIN FLIL"/>
    <property type="match status" value="1"/>
</dbReference>
<keyword evidence="6 10" id="KW-0812">Transmembrane</keyword>
<keyword evidence="7 10" id="KW-0283">Flagellar rotation</keyword>
<evidence type="ECO:0000313" key="13">
    <source>
        <dbReference type="Proteomes" id="UP000663937"/>
    </source>
</evidence>
<comment type="subcellular location">
    <subcellularLocation>
        <location evidence="2">Cell membrane</location>
        <topology evidence="2">Single-pass membrane protein</topology>
    </subcellularLocation>
</comment>